<dbReference type="RefSeq" id="WP_326439226.1">
    <property type="nucleotide sequence ID" value="NZ_JAYMFH010000003.1"/>
</dbReference>
<dbReference type="InterPro" id="IPR029044">
    <property type="entry name" value="Nucleotide-diphossugar_trans"/>
</dbReference>
<feature type="domain" description="MobA-like NTP transferase" evidence="1">
    <location>
        <begin position="9"/>
        <end position="174"/>
    </location>
</feature>
<proteinExistence type="predicted"/>
<dbReference type="Pfam" id="PF12804">
    <property type="entry name" value="NTP_transf_3"/>
    <property type="match status" value="1"/>
</dbReference>
<evidence type="ECO:0000259" key="1">
    <source>
        <dbReference type="Pfam" id="PF12804"/>
    </source>
</evidence>
<dbReference type="EMBL" id="JAYMFH010000003">
    <property type="protein sequence ID" value="MEC4294561.1"/>
    <property type="molecule type" value="Genomic_DNA"/>
</dbReference>
<organism evidence="2 3">
    <name type="scientific">Adlercreutzia shanghongiae</name>
    <dbReference type="NCBI Taxonomy" id="3111773"/>
    <lineage>
        <taxon>Bacteria</taxon>
        <taxon>Bacillati</taxon>
        <taxon>Actinomycetota</taxon>
        <taxon>Coriobacteriia</taxon>
        <taxon>Eggerthellales</taxon>
        <taxon>Eggerthellaceae</taxon>
        <taxon>Adlercreutzia</taxon>
    </lineage>
</organism>
<reference evidence="2 3" key="1">
    <citation type="submission" date="2024-01" db="EMBL/GenBank/DDBJ databases">
        <title>novel species in genus Adlercreutzia.</title>
        <authorList>
            <person name="Liu X."/>
        </authorList>
    </citation>
    <scope>NUCLEOTIDE SEQUENCE [LARGE SCALE GENOMIC DNA]</scope>
    <source>
        <strain evidence="2 3">R22</strain>
    </source>
</reference>
<keyword evidence="3" id="KW-1185">Reference proteome</keyword>
<dbReference type="PANTHER" id="PTHR43777:SF1">
    <property type="entry name" value="MOLYBDENUM COFACTOR CYTIDYLYLTRANSFERASE"/>
    <property type="match status" value="1"/>
</dbReference>
<dbReference type="CDD" id="cd04182">
    <property type="entry name" value="GT_2_like_f"/>
    <property type="match status" value="1"/>
</dbReference>
<dbReference type="InterPro" id="IPR025877">
    <property type="entry name" value="MobA-like_NTP_Trfase"/>
</dbReference>
<protein>
    <submittedName>
        <fullName evidence="2">Nucleotidyltransferase family protein</fullName>
    </submittedName>
</protein>
<dbReference type="Gene3D" id="3.90.550.10">
    <property type="entry name" value="Spore Coat Polysaccharide Biosynthesis Protein SpsA, Chain A"/>
    <property type="match status" value="1"/>
</dbReference>
<evidence type="ECO:0000313" key="3">
    <source>
        <dbReference type="Proteomes" id="UP001343724"/>
    </source>
</evidence>
<evidence type="ECO:0000313" key="2">
    <source>
        <dbReference type="EMBL" id="MEC4294561.1"/>
    </source>
</evidence>
<sequence>MEGSGVCVAVLAAGESRRMGFPKLVAPFAKSTLLERAVGAALASVAERVCVVTGASHEAMAPILERIAASAEKPLDIVRNERWAEGQGSSVAAAACYGHEQGCDALVMVVADQPFVSTEVLNELVAIQRESGAPVVMCSDGAQRGNPAAFDAPLFEHLEALQGDEGARAVIRALSPEMIKTVAVGPRLLCDADTPEEFARLESEVLHG</sequence>
<name>A0ABU6IXI0_9ACTN</name>
<comment type="caution">
    <text evidence="2">The sequence shown here is derived from an EMBL/GenBank/DDBJ whole genome shotgun (WGS) entry which is preliminary data.</text>
</comment>
<dbReference type="PANTHER" id="PTHR43777">
    <property type="entry name" value="MOLYBDENUM COFACTOR CYTIDYLYLTRANSFERASE"/>
    <property type="match status" value="1"/>
</dbReference>
<dbReference type="Proteomes" id="UP001343724">
    <property type="component" value="Unassembled WGS sequence"/>
</dbReference>
<accession>A0ABU6IXI0</accession>
<gene>
    <name evidence="2" type="ORF">VJ920_04495</name>
</gene>
<dbReference type="SUPFAM" id="SSF53448">
    <property type="entry name" value="Nucleotide-diphospho-sugar transferases"/>
    <property type="match status" value="1"/>
</dbReference>